<evidence type="ECO:0000256" key="1">
    <source>
        <dbReference type="SAM" id="MobiDB-lite"/>
    </source>
</evidence>
<dbReference type="RefSeq" id="WP_133430332.1">
    <property type="nucleotide sequence ID" value="NZ_SCWE01000003.1"/>
</dbReference>
<accession>A0A4R6BJ40</accession>
<dbReference type="Proteomes" id="UP000295328">
    <property type="component" value="Unassembled WGS sequence"/>
</dbReference>
<keyword evidence="3" id="KW-1185">Reference proteome</keyword>
<reference evidence="2 3" key="1">
    <citation type="submission" date="2019-01" db="EMBL/GenBank/DDBJ databases">
        <title>Draft genome sequences of the type strains of six Macrococcus species.</title>
        <authorList>
            <person name="Mazhar S."/>
            <person name="Altermann E."/>
            <person name="Hill C."/>
            <person name="Mcauliffe O."/>
        </authorList>
    </citation>
    <scope>NUCLEOTIDE SEQUENCE [LARGE SCALE GENOMIC DNA]</scope>
    <source>
        <strain evidence="2 3">CCM4809</strain>
    </source>
</reference>
<feature type="region of interest" description="Disordered" evidence="1">
    <location>
        <begin position="218"/>
        <end position="238"/>
    </location>
</feature>
<name>A0A4R6BJ40_9STAP</name>
<dbReference type="AlphaFoldDB" id="A0A4R6BJ40"/>
<feature type="compositionally biased region" description="Basic and acidic residues" evidence="1">
    <location>
        <begin position="8"/>
        <end position="24"/>
    </location>
</feature>
<evidence type="ECO:0000313" key="3">
    <source>
        <dbReference type="Proteomes" id="UP000295328"/>
    </source>
</evidence>
<organism evidence="2 3">
    <name type="scientific">Macrococcus hajekii</name>
    <dbReference type="NCBI Taxonomy" id="198482"/>
    <lineage>
        <taxon>Bacteria</taxon>
        <taxon>Bacillati</taxon>
        <taxon>Bacillota</taxon>
        <taxon>Bacilli</taxon>
        <taxon>Bacillales</taxon>
        <taxon>Staphylococcaceae</taxon>
        <taxon>Macrococcus</taxon>
    </lineage>
</organism>
<dbReference type="EMBL" id="SCWE01000003">
    <property type="protein sequence ID" value="TDM01610.1"/>
    <property type="molecule type" value="Genomic_DNA"/>
</dbReference>
<sequence length="280" mass="31574">MKPSNETTEEKMTTEKPVTEKPTTEEVTTEETMTEKPTSEAKKKDTDEVAKEKEDAANSDKIEGFSFVDTKGRVNISSQAFMDYYFSGNRRTKFANIKQGITRNQVEAVYDKSQGVGQSAQTGVGERYGDIVVVYNQQDIVDTILLNPTEKLNVEDIRRLYGEPTLDEHQYMKEGIAAGKGGAYMPTFIYDGNNQNGYHVSVTFTGIDVYVRAIETDEGDLSPQTTQNQTKDETVQNHQNQVTEEQVRAFVLKVGKPDEVNDVDYKLHHIEGYNNSTRHD</sequence>
<evidence type="ECO:0000313" key="2">
    <source>
        <dbReference type="EMBL" id="TDM01610.1"/>
    </source>
</evidence>
<gene>
    <name evidence="2" type="ORF">ERX37_08945</name>
</gene>
<feature type="compositionally biased region" description="Basic and acidic residues" evidence="1">
    <location>
        <begin position="33"/>
        <end position="57"/>
    </location>
</feature>
<comment type="caution">
    <text evidence="2">The sequence shown here is derived from an EMBL/GenBank/DDBJ whole genome shotgun (WGS) entry which is preliminary data.</text>
</comment>
<proteinExistence type="predicted"/>
<feature type="region of interest" description="Disordered" evidence="1">
    <location>
        <begin position="1"/>
        <end position="57"/>
    </location>
</feature>
<protein>
    <submittedName>
        <fullName evidence="2">Uncharacterized protein</fullName>
    </submittedName>
</protein>